<dbReference type="GO" id="GO:0016779">
    <property type="term" value="F:nucleotidyltransferase activity"/>
    <property type="evidence" value="ECO:0007669"/>
    <property type="project" value="UniProtKB-ARBA"/>
</dbReference>
<proteinExistence type="predicted"/>
<comment type="caution">
    <text evidence="2">The sequence shown here is derived from an EMBL/GenBank/DDBJ whole genome shotgun (WGS) entry which is preliminary data.</text>
</comment>
<protein>
    <submittedName>
        <fullName evidence="2">Sugar nucleotidyltransferase</fullName>
    </submittedName>
</protein>
<dbReference type="Gene3D" id="3.90.550.10">
    <property type="entry name" value="Spore Coat Polysaccharide Biosynthesis Protein SpsA, Chain A"/>
    <property type="match status" value="1"/>
</dbReference>
<evidence type="ECO:0000259" key="1">
    <source>
        <dbReference type="Pfam" id="PF12804"/>
    </source>
</evidence>
<sequence length="115" mass="12259">MSTVAPRSEYRFDARDSVETATRGVSRMDEIIPAAGRESRLGELTAGRPKGLVDVAGRPLLACAFETVVDAGADGLIVIVGDEAPQIVDRFGHAFEGIPITASRFARSPNSHHRA</sequence>
<keyword evidence="3" id="KW-1185">Reference proteome</keyword>
<reference evidence="2 3" key="1">
    <citation type="journal article" date="2014" name="PLoS Genet.">
        <title>Phylogenetically driven sequencing of extremely halophilic archaea reveals strategies for static and dynamic osmo-response.</title>
        <authorList>
            <person name="Becker E.A."/>
            <person name="Seitzer P.M."/>
            <person name="Tritt A."/>
            <person name="Larsen D."/>
            <person name="Krusor M."/>
            <person name="Yao A.I."/>
            <person name="Wu D."/>
            <person name="Madern D."/>
            <person name="Eisen J.A."/>
            <person name="Darling A.E."/>
            <person name="Facciotti M.T."/>
        </authorList>
    </citation>
    <scope>NUCLEOTIDE SEQUENCE [LARGE SCALE GENOMIC DNA]</scope>
    <source>
        <strain evidence="2 3">JCM 9100</strain>
    </source>
</reference>
<dbReference type="InterPro" id="IPR025877">
    <property type="entry name" value="MobA-like_NTP_Trfase"/>
</dbReference>
<evidence type="ECO:0000313" key="2">
    <source>
        <dbReference type="EMBL" id="ELZ45485.1"/>
    </source>
</evidence>
<dbReference type="Pfam" id="PF12804">
    <property type="entry name" value="NTP_transf_3"/>
    <property type="match status" value="1"/>
</dbReference>
<dbReference type="AlphaFoldDB" id="M0ECI8"/>
<gene>
    <name evidence="2" type="ORF">C465_13795</name>
</gene>
<evidence type="ECO:0000313" key="3">
    <source>
        <dbReference type="Proteomes" id="UP000011526"/>
    </source>
</evidence>
<dbReference type="SUPFAM" id="SSF53448">
    <property type="entry name" value="Nucleotide-diphospho-sugar transferases"/>
    <property type="match status" value="1"/>
</dbReference>
<accession>M0ECI8</accession>
<keyword evidence="2" id="KW-0808">Transferase</keyword>
<dbReference type="Proteomes" id="UP000011526">
    <property type="component" value="Unassembled WGS sequence"/>
</dbReference>
<dbReference type="PATRIC" id="fig|1227467.4.peg.2709"/>
<feature type="domain" description="MobA-like NTP transferase" evidence="1">
    <location>
        <begin position="31"/>
        <end position="93"/>
    </location>
</feature>
<dbReference type="EMBL" id="AOJM01000078">
    <property type="protein sequence ID" value="ELZ45485.1"/>
    <property type="molecule type" value="Genomic_DNA"/>
</dbReference>
<organism evidence="2 3">
    <name type="scientific">Halorubrum distributum JCM 9100</name>
    <dbReference type="NCBI Taxonomy" id="1227467"/>
    <lineage>
        <taxon>Archaea</taxon>
        <taxon>Methanobacteriati</taxon>
        <taxon>Methanobacteriota</taxon>
        <taxon>Stenosarchaea group</taxon>
        <taxon>Halobacteria</taxon>
        <taxon>Halobacteriales</taxon>
        <taxon>Haloferacaceae</taxon>
        <taxon>Halorubrum</taxon>
        <taxon>Halorubrum distributum group</taxon>
    </lineage>
</organism>
<name>M0ECI8_9EURY</name>
<dbReference type="InterPro" id="IPR029044">
    <property type="entry name" value="Nucleotide-diphossugar_trans"/>
</dbReference>